<evidence type="ECO:0000313" key="3">
    <source>
        <dbReference type="Proteomes" id="UP000215059"/>
    </source>
</evidence>
<feature type="region of interest" description="Disordered" evidence="1">
    <location>
        <begin position="508"/>
        <end position="534"/>
    </location>
</feature>
<protein>
    <recommendedName>
        <fullName evidence="4">Phage portal protein</fullName>
    </recommendedName>
</protein>
<dbReference type="AlphaFoldDB" id="A0A235FF53"/>
<gene>
    <name evidence="2" type="ORF">CGZ90_00780</name>
</gene>
<reference evidence="2 3" key="1">
    <citation type="submission" date="2017-07" db="EMBL/GenBank/DDBJ databases">
        <title>Fictibacillus sp. nov. GDSW-R2A3 Genome sequencing and assembly.</title>
        <authorList>
            <person name="Mayilraj S."/>
        </authorList>
    </citation>
    <scope>NUCLEOTIDE SEQUENCE [LARGE SCALE GENOMIC DNA]</scope>
    <source>
        <strain evidence="2 3">GDSW-R2A3</strain>
    </source>
</reference>
<sequence length="534" mass="61428">MIEWNEWSEKVIEREHGKIYFYRELYEGNHSQIFSRAKDLIEKGEIVDIIGEKQIKTINVRSPYIVANICKLIPEIPATLVSRSIGKIKSSIKSTDEQNEAANESSDEIIDGPRGDAADNRIENLQDEIIQQIAKNSNLRFEHWSNIVQHQVDGGIVAVPWKDERGIRIDFKKRDVYFPHEDGLGADLAYDRKIAGHDYLHVYRERWDKTDLETEHMLFRVKEGNRTEPVEDAEAIELLGLEQLKTIFMGRSRPFIQYWANEKTMSFPLGTSALKGQESKQEEINWTLTRAGITFERNGKPRLTVPQKTFEEAQDKAYERYKNENLIDHRDFEITTYDEQGKALALVQIDTTKIGDMTWVKELVQAMLIETKTSQKAVDFYMDGGAPAQSGVAKFYDLFVSIIKAENIQAEYIYLLQQLFESCLWLANQDDPAIIIEEPEITLNGMMPVNRKELVEENNKEYTDGTASLETTVRRNNPHASEEWIQEELARIEEGAQGDDTVSLLAGRQTLGNLQDNRDKELVTEDDEEVDENV</sequence>
<organism evidence="2 3">
    <name type="scientific">Fictibacillus aquaticus</name>
    <dbReference type="NCBI Taxonomy" id="2021314"/>
    <lineage>
        <taxon>Bacteria</taxon>
        <taxon>Bacillati</taxon>
        <taxon>Bacillota</taxon>
        <taxon>Bacilli</taxon>
        <taxon>Bacillales</taxon>
        <taxon>Fictibacillaceae</taxon>
        <taxon>Fictibacillus</taxon>
    </lineage>
</organism>
<evidence type="ECO:0000313" key="2">
    <source>
        <dbReference type="EMBL" id="OYD59779.1"/>
    </source>
</evidence>
<comment type="caution">
    <text evidence="2">The sequence shown here is derived from an EMBL/GenBank/DDBJ whole genome shotgun (WGS) entry which is preliminary data.</text>
</comment>
<proteinExistence type="predicted"/>
<dbReference type="EMBL" id="NOII01000001">
    <property type="protein sequence ID" value="OYD59779.1"/>
    <property type="molecule type" value="Genomic_DNA"/>
</dbReference>
<dbReference type="OrthoDB" id="2514584at2"/>
<feature type="region of interest" description="Disordered" evidence="1">
    <location>
        <begin position="92"/>
        <end position="114"/>
    </location>
</feature>
<dbReference type="RefSeq" id="WP_094251741.1">
    <property type="nucleotide sequence ID" value="NZ_JBHLXL010000001.1"/>
</dbReference>
<feature type="compositionally biased region" description="Acidic residues" evidence="1">
    <location>
        <begin position="524"/>
        <end position="534"/>
    </location>
</feature>
<evidence type="ECO:0008006" key="4">
    <source>
        <dbReference type="Google" id="ProtNLM"/>
    </source>
</evidence>
<keyword evidence="3" id="KW-1185">Reference proteome</keyword>
<name>A0A235FF53_9BACL</name>
<evidence type="ECO:0000256" key="1">
    <source>
        <dbReference type="SAM" id="MobiDB-lite"/>
    </source>
</evidence>
<accession>A0A235FF53</accession>
<dbReference type="Proteomes" id="UP000215059">
    <property type="component" value="Unassembled WGS sequence"/>
</dbReference>